<keyword evidence="2" id="KW-0238">DNA-binding</keyword>
<dbReference type="GO" id="GO:0009307">
    <property type="term" value="P:DNA restriction-modification system"/>
    <property type="evidence" value="ECO:0007669"/>
    <property type="project" value="UniProtKB-KW"/>
</dbReference>
<comment type="caution">
    <text evidence="3">The sequence shown here is derived from an EMBL/GenBank/DDBJ whole genome shotgun (WGS) entry which is preliminary data.</text>
</comment>
<dbReference type="SUPFAM" id="SSF116734">
    <property type="entry name" value="DNA methylase specificity domain"/>
    <property type="match status" value="2"/>
</dbReference>
<evidence type="ECO:0000313" key="3">
    <source>
        <dbReference type="EMBL" id="MVN16214.1"/>
    </source>
</evidence>
<dbReference type="PANTHER" id="PTHR43140:SF1">
    <property type="entry name" value="TYPE I RESTRICTION ENZYME ECOKI SPECIFICITY SUBUNIT"/>
    <property type="match status" value="1"/>
</dbReference>
<proteinExistence type="predicted"/>
<gene>
    <name evidence="3" type="ORF">GO738_12850</name>
</gene>
<dbReference type="AlphaFoldDB" id="A0A6N8IJZ2"/>
<dbReference type="CDD" id="cd17260">
    <property type="entry name" value="RMtype1_S_EcoEI-TRD1-CR1_like"/>
    <property type="match status" value="1"/>
</dbReference>
<dbReference type="EMBL" id="WPOC01000026">
    <property type="protein sequence ID" value="MVN16214.1"/>
    <property type="molecule type" value="Genomic_DNA"/>
</dbReference>
<evidence type="ECO:0000256" key="2">
    <source>
        <dbReference type="ARBA" id="ARBA00023125"/>
    </source>
</evidence>
<name>A0A6N8IJZ2_9ACTN</name>
<dbReference type="Gene3D" id="3.90.220.20">
    <property type="entry name" value="DNA methylase specificity domains"/>
    <property type="match status" value="2"/>
</dbReference>
<protein>
    <submittedName>
        <fullName evidence="3">Uncharacterized protein</fullName>
    </submittedName>
</protein>
<keyword evidence="1" id="KW-0680">Restriction system</keyword>
<dbReference type="Proteomes" id="UP000468327">
    <property type="component" value="Unassembled WGS sequence"/>
</dbReference>
<dbReference type="PANTHER" id="PTHR43140">
    <property type="entry name" value="TYPE-1 RESTRICTION ENZYME ECOKI SPECIFICITY PROTEIN"/>
    <property type="match status" value="1"/>
</dbReference>
<dbReference type="InterPro" id="IPR044946">
    <property type="entry name" value="Restrct_endonuc_typeI_TRD_sf"/>
</dbReference>
<dbReference type="GO" id="GO:0003677">
    <property type="term" value="F:DNA binding"/>
    <property type="evidence" value="ECO:0007669"/>
    <property type="project" value="UniProtKB-KW"/>
</dbReference>
<sequence length="471" mass="52580">MIDTLSIRCRVLHLALAGELTVRYAEDEPAANLLRKINNKRSIVQTENLPYDLPESWEWARLEDVYKINPRVVASDDCEAAFIPMERIEAGFSGGFSFEVLPWAEASKNHSRFADGDVAFAKISPSFENRKSFIASGLPNGIGGGTTELIVLRQKEMLPEYTRLLLLDQRFIDAGSAQFRGIVGQQRVKPTIVKAYLIPIAPFEEQKRIVAAVGAVFSILDDIDSLQGLYSENMQSIRNKIIEAGIRGKLTEQLPEDGTAVNLLEHIAEKRAALQAAKVIRKTKPLPPVSENEEPFRIPSSWKWVHLSDLYRFTNGTASRGTEGGTPHPVLRLADLTDGRIDTSDVRELSLADSEYASHIIERGDLVIIRVNGSREKVATIYQYLDDAEMSYCDHLFCGKSYSNRISPRYISLICRSELVRKQVDPLIKTTAGQNTISQGNLGKTIIPLPPFAEQERIVDRIDAFLSALPE</sequence>
<evidence type="ECO:0000313" key="4">
    <source>
        <dbReference type="Proteomes" id="UP000468327"/>
    </source>
</evidence>
<reference evidence="3 4" key="1">
    <citation type="submission" date="2019-11" db="EMBL/GenBank/DDBJ databases">
        <title>Whole genome shotgun sequencing (WGS) data from Adlercreutzia equolifaciens ResAG-91, Eggerthella lenta MRI-F36, MRI-F37, MRI-F40, ResAG-49, ResAG-88, ResAG-121, ResAG-145, and Gordonibacter sp. ResAG-5, ResAG-26, ResAG-43, ResAG-50, ResAG-59.</title>
        <authorList>
            <person name="Stoll D.A."/>
            <person name="Danylec N."/>
            <person name="Franz C.M.A.P."/>
            <person name="Huch M."/>
        </authorList>
    </citation>
    <scope>NUCLEOTIDE SEQUENCE [LARGE SCALE GENOMIC DNA]</scope>
    <source>
        <strain evidence="3 4">ResAG-59</strain>
    </source>
</reference>
<accession>A0A6N8IJZ2</accession>
<dbReference type="InterPro" id="IPR051212">
    <property type="entry name" value="Type-I_RE_S_subunit"/>
</dbReference>
<evidence type="ECO:0000256" key="1">
    <source>
        <dbReference type="ARBA" id="ARBA00022747"/>
    </source>
</evidence>
<dbReference type="RefSeq" id="WP_157005324.1">
    <property type="nucleotide sequence ID" value="NZ_WPOC01000026.1"/>
</dbReference>
<organism evidence="3 4">
    <name type="scientific">Gordonibacter urolithinfaciens</name>
    <dbReference type="NCBI Taxonomy" id="1335613"/>
    <lineage>
        <taxon>Bacteria</taxon>
        <taxon>Bacillati</taxon>
        <taxon>Actinomycetota</taxon>
        <taxon>Coriobacteriia</taxon>
        <taxon>Eggerthellales</taxon>
        <taxon>Eggerthellaceae</taxon>
        <taxon>Gordonibacter</taxon>
    </lineage>
</organism>
<keyword evidence="4" id="KW-1185">Reference proteome</keyword>